<evidence type="ECO:0000313" key="4">
    <source>
        <dbReference type="Proteomes" id="UP000311382"/>
    </source>
</evidence>
<comment type="caution">
    <text evidence="3">The sequence shown here is derived from an EMBL/GenBank/DDBJ whole genome shotgun (WGS) entry which is preliminary data.</text>
</comment>
<dbReference type="AlphaFoldDB" id="A0A5C5FY34"/>
<gene>
    <name evidence="3" type="ORF">DMC30DRAFT_350072</name>
</gene>
<name>A0A5C5FY34_9BASI</name>
<keyword evidence="4" id="KW-1185">Reference proteome</keyword>
<evidence type="ECO:0000256" key="2">
    <source>
        <dbReference type="SAM" id="Phobius"/>
    </source>
</evidence>
<dbReference type="PANTHER" id="PTHR15887">
    <property type="entry name" value="TRANSMEMBRANE PROTEIN 69"/>
    <property type="match status" value="1"/>
</dbReference>
<keyword evidence="2" id="KW-0472">Membrane</keyword>
<feature type="region of interest" description="Disordered" evidence="1">
    <location>
        <begin position="347"/>
        <end position="377"/>
    </location>
</feature>
<accession>A0A5C5FY34</accession>
<evidence type="ECO:0000256" key="1">
    <source>
        <dbReference type="SAM" id="MobiDB-lite"/>
    </source>
</evidence>
<organism evidence="3 4">
    <name type="scientific">Rhodotorula diobovata</name>
    <dbReference type="NCBI Taxonomy" id="5288"/>
    <lineage>
        <taxon>Eukaryota</taxon>
        <taxon>Fungi</taxon>
        <taxon>Dikarya</taxon>
        <taxon>Basidiomycota</taxon>
        <taxon>Pucciniomycotina</taxon>
        <taxon>Microbotryomycetes</taxon>
        <taxon>Sporidiobolales</taxon>
        <taxon>Sporidiobolaceae</taxon>
        <taxon>Rhodotorula</taxon>
    </lineage>
</organism>
<feature type="transmembrane region" description="Helical" evidence="2">
    <location>
        <begin position="273"/>
        <end position="295"/>
    </location>
</feature>
<dbReference type="PANTHER" id="PTHR15887:SF1">
    <property type="entry name" value="TRANSMEMBRANE PROTEIN 69"/>
    <property type="match status" value="1"/>
</dbReference>
<sequence length="419" mass="45905">MLSTRILCGSARPLLHSARPAALRRLVAAPPTPTPTPTRRRQLGAAASFATTARTSAVNPNSQQPASDSIKHMGQNAKEEVQGIARTVAEAVAGEANDVTSHVPPPDRKDFGASEVSQEWSTIKGTLSKVPREVITWGAAGLLPYAGTSLSIVYFARQAWLAEELGADAGYDVSAANALLEHAELLQIQYGAIILSFMGAVHWGFEWAKYGGVKGNRRYLLGVVPVLAGWGSLLIPGQMALVTQWGAFFAQWYMDQKATTMGWVPKWYATYRFWLTSIVGGSILLSLAASGYYGASTEFAKRESQLKKLRDGKPPASSNPVGYSAQLGDMKAEKASDAYVKFTNVEKERQKKEEEEKQRQEEEQKAKEDEEQKKKDEEEVRLTFLLSLARTAGPVEVARRACCPTVCVSRRSRILDDRP</sequence>
<keyword evidence="2" id="KW-0812">Transmembrane</keyword>
<protein>
    <recommendedName>
        <fullName evidence="5">Mitochondrial inner membrane protein 1</fullName>
    </recommendedName>
</protein>
<feature type="transmembrane region" description="Helical" evidence="2">
    <location>
        <begin position="188"/>
        <end position="208"/>
    </location>
</feature>
<evidence type="ECO:0008006" key="5">
    <source>
        <dbReference type="Google" id="ProtNLM"/>
    </source>
</evidence>
<evidence type="ECO:0000313" key="3">
    <source>
        <dbReference type="EMBL" id="TNY21787.1"/>
    </source>
</evidence>
<dbReference type="InterPro" id="IPR021836">
    <property type="entry name" value="DUF3429"/>
</dbReference>
<dbReference type="OrthoDB" id="194289at2759"/>
<dbReference type="Proteomes" id="UP000311382">
    <property type="component" value="Unassembled WGS sequence"/>
</dbReference>
<dbReference type="Pfam" id="PF11911">
    <property type="entry name" value="DUF3429"/>
    <property type="match status" value="1"/>
</dbReference>
<feature type="transmembrane region" description="Helical" evidence="2">
    <location>
        <begin position="220"/>
        <end position="253"/>
    </location>
</feature>
<dbReference type="EMBL" id="SOZI01000037">
    <property type="protein sequence ID" value="TNY21787.1"/>
    <property type="molecule type" value="Genomic_DNA"/>
</dbReference>
<feature type="region of interest" description="Disordered" evidence="1">
    <location>
        <begin position="50"/>
        <end position="78"/>
    </location>
</feature>
<feature type="region of interest" description="Disordered" evidence="1">
    <location>
        <begin position="305"/>
        <end position="327"/>
    </location>
</feature>
<feature type="compositionally biased region" description="Polar residues" evidence="1">
    <location>
        <begin position="58"/>
        <end position="67"/>
    </location>
</feature>
<keyword evidence="2" id="KW-1133">Transmembrane helix</keyword>
<reference evidence="3 4" key="1">
    <citation type="submission" date="2019-03" db="EMBL/GenBank/DDBJ databases">
        <title>Rhodosporidium diobovatum UCD-FST 08-225 genome sequencing, assembly, and annotation.</title>
        <authorList>
            <person name="Fakankun I.U."/>
            <person name="Fristensky B."/>
            <person name="Levin D.B."/>
        </authorList>
    </citation>
    <scope>NUCLEOTIDE SEQUENCE [LARGE SCALE GENOMIC DNA]</scope>
    <source>
        <strain evidence="3 4">UCD-FST 08-225</strain>
    </source>
</reference>
<proteinExistence type="predicted"/>
<dbReference type="STRING" id="5288.A0A5C5FY34"/>
<feature type="transmembrane region" description="Helical" evidence="2">
    <location>
        <begin position="134"/>
        <end position="156"/>
    </location>
</feature>